<evidence type="ECO:0000256" key="3">
    <source>
        <dbReference type="ARBA" id="ARBA00022840"/>
    </source>
</evidence>
<comment type="caution">
    <text evidence="5">The sequence shown here is derived from an EMBL/GenBank/DDBJ whole genome shotgun (WGS) entry which is preliminary data.</text>
</comment>
<evidence type="ECO:0000256" key="1">
    <source>
        <dbReference type="ARBA" id="ARBA00022448"/>
    </source>
</evidence>
<gene>
    <name evidence="5" type="ORF">LPT13_05575</name>
</gene>
<dbReference type="PANTHER" id="PTHR45772:SF8">
    <property type="entry name" value="HIGH-AFFINITY BRANCHED-CHAIN AMINO ACID TRANSPORT ATP-BINDING PROTEIN"/>
    <property type="match status" value="1"/>
</dbReference>
<dbReference type="RefSeq" id="WP_242164440.1">
    <property type="nucleotide sequence ID" value="NZ_JAJMLW010000002.1"/>
</dbReference>
<dbReference type="InterPro" id="IPR027417">
    <property type="entry name" value="P-loop_NTPase"/>
</dbReference>
<organism evidence="5 6">
    <name type="scientific">Adlercreutzia faecimuris</name>
    <dbReference type="NCBI Taxonomy" id="2897341"/>
    <lineage>
        <taxon>Bacteria</taxon>
        <taxon>Bacillati</taxon>
        <taxon>Actinomycetota</taxon>
        <taxon>Coriobacteriia</taxon>
        <taxon>Eggerthellales</taxon>
        <taxon>Eggerthellaceae</taxon>
        <taxon>Adlercreutzia</taxon>
    </lineage>
</organism>
<dbReference type="InterPro" id="IPR003593">
    <property type="entry name" value="AAA+_ATPase"/>
</dbReference>
<dbReference type="SMART" id="SM00382">
    <property type="entry name" value="AAA"/>
    <property type="match status" value="1"/>
</dbReference>
<evidence type="ECO:0000313" key="6">
    <source>
        <dbReference type="Proteomes" id="UP001430755"/>
    </source>
</evidence>
<dbReference type="SUPFAM" id="SSF52540">
    <property type="entry name" value="P-loop containing nucleoside triphosphate hydrolases"/>
    <property type="match status" value="1"/>
</dbReference>
<dbReference type="Gene3D" id="3.40.50.300">
    <property type="entry name" value="P-loop containing nucleotide triphosphate hydrolases"/>
    <property type="match status" value="1"/>
</dbReference>
<dbReference type="InterPro" id="IPR051120">
    <property type="entry name" value="ABC_AA/LPS_Transport"/>
</dbReference>
<feature type="domain" description="ABC transporter" evidence="4">
    <location>
        <begin position="2"/>
        <end position="239"/>
    </location>
</feature>
<keyword evidence="6" id="KW-1185">Reference proteome</keyword>
<reference evidence="5" key="1">
    <citation type="submission" date="2021-11" db="EMBL/GenBank/DDBJ databases">
        <title>A Novel Adlercreutzia Species, isolated from a Allomyrina dichotoma larva feces.</title>
        <authorList>
            <person name="Suh M.K."/>
        </authorList>
    </citation>
    <scope>NUCLEOTIDE SEQUENCE</scope>
    <source>
        <strain evidence="5">JBNU-10</strain>
    </source>
</reference>
<sequence length="259" mass="28239">MLELKNLVFEVPSGPDGDVKRIIDDLSLSIGDDRFTVITGPNGGGKSTLAKLIMGIETPTSGQILFDGQDITALPITERARLGIGYGFQQPARFKGMTVKKLLDIAAGRKLPMLACNEYLAKVGLCSASYLTREVDKSLSGGEVKRIEIATILARDPKLAIYDEPEAGIDLWSFDRLTETFRDIHAARDGRSIVIISHQERIIQLADEIVLLRNGQVVETGTPEELMPKLGFAARGLDDYGCPLSTPTELHLTEIPTTC</sequence>
<dbReference type="GO" id="GO:0005524">
    <property type="term" value="F:ATP binding"/>
    <property type="evidence" value="ECO:0007669"/>
    <property type="project" value="UniProtKB-KW"/>
</dbReference>
<dbReference type="PANTHER" id="PTHR45772">
    <property type="entry name" value="CONSERVED COMPONENT OF ABC TRANSPORTER FOR NATURAL AMINO ACIDS-RELATED"/>
    <property type="match status" value="1"/>
</dbReference>
<protein>
    <submittedName>
        <fullName evidence="5">ATP-binding cassette domain-containing protein</fullName>
    </submittedName>
</protein>
<name>A0ABS9WHR5_9ACTN</name>
<keyword evidence="1" id="KW-0813">Transport</keyword>
<evidence type="ECO:0000259" key="4">
    <source>
        <dbReference type="PROSITE" id="PS50893"/>
    </source>
</evidence>
<evidence type="ECO:0000313" key="5">
    <source>
        <dbReference type="EMBL" id="MCI2241822.1"/>
    </source>
</evidence>
<dbReference type="Proteomes" id="UP001430755">
    <property type="component" value="Unassembled WGS sequence"/>
</dbReference>
<dbReference type="PROSITE" id="PS50893">
    <property type="entry name" value="ABC_TRANSPORTER_2"/>
    <property type="match status" value="1"/>
</dbReference>
<dbReference type="EMBL" id="JAJMLW010000002">
    <property type="protein sequence ID" value="MCI2241822.1"/>
    <property type="molecule type" value="Genomic_DNA"/>
</dbReference>
<evidence type="ECO:0000256" key="2">
    <source>
        <dbReference type="ARBA" id="ARBA00022741"/>
    </source>
</evidence>
<keyword evidence="3 5" id="KW-0067">ATP-binding</keyword>
<dbReference type="Pfam" id="PF00005">
    <property type="entry name" value="ABC_tran"/>
    <property type="match status" value="1"/>
</dbReference>
<accession>A0ABS9WHR5</accession>
<proteinExistence type="predicted"/>
<keyword evidence="2" id="KW-0547">Nucleotide-binding</keyword>
<dbReference type="InterPro" id="IPR003439">
    <property type="entry name" value="ABC_transporter-like_ATP-bd"/>
</dbReference>